<evidence type="ECO:0000313" key="9">
    <source>
        <dbReference type="EMBL" id="GBG60438.1"/>
    </source>
</evidence>
<evidence type="ECO:0000256" key="3">
    <source>
        <dbReference type="ARBA" id="ARBA00022722"/>
    </source>
</evidence>
<evidence type="ECO:0000256" key="1">
    <source>
        <dbReference type="ARBA" id="ARBA00022679"/>
    </source>
</evidence>
<evidence type="ECO:0000313" key="10">
    <source>
        <dbReference type="Proteomes" id="UP000265515"/>
    </source>
</evidence>
<gene>
    <name evidence="9" type="ORF">CBR_g5614</name>
</gene>
<dbReference type="Gramene" id="GBG60438">
    <property type="protein sequence ID" value="GBG60438"/>
    <property type="gene ID" value="CBR_g5614"/>
</dbReference>
<proteinExistence type="predicted"/>
<comment type="caution">
    <text evidence="9">The sequence shown here is derived from an EMBL/GenBank/DDBJ whole genome shotgun (WGS) entry which is preliminary data.</text>
</comment>
<evidence type="ECO:0000256" key="2">
    <source>
        <dbReference type="ARBA" id="ARBA00022695"/>
    </source>
</evidence>
<evidence type="ECO:0000256" key="6">
    <source>
        <dbReference type="ARBA" id="ARBA00022918"/>
    </source>
</evidence>
<dbReference type="CDD" id="cd09274">
    <property type="entry name" value="RNase_HI_RT_Ty3"/>
    <property type="match status" value="1"/>
</dbReference>
<accession>A0A388JRM5</accession>
<dbReference type="InterPro" id="IPR041373">
    <property type="entry name" value="RT_RNaseH"/>
</dbReference>
<feature type="domain" description="Reverse transcriptase RNase H-like" evidence="8">
    <location>
        <begin position="42"/>
        <end position="145"/>
    </location>
</feature>
<keyword evidence="7" id="KW-0175">Coiled coil</keyword>
<protein>
    <recommendedName>
        <fullName evidence="8">Reverse transcriptase RNase H-like domain-containing protein</fullName>
    </recommendedName>
</protein>
<keyword evidence="2" id="KW-0548">Nucleotidyltransferase</keyword>
<dbReference type="Pfam" id="PF17917">
    <property type="entry name" value="RT_RNaseH"/>
    <property type="match status" value="1"/>
</dbReference>
<dbReference type="Proteomes" id="UP000265515">
    <property type="component" value="Unassembled WGS sequence"/>
</dbReference>
<keyword evidence="4" id="KW-0255">Endonuclease</keyword>
<reference evidence="9 10" key="1">
    <citation type="journal article" date="2018" name="Cell">
        <title>The Chara Genome: Secondary Complexity and Implications for Plant Terrestrialization.</title>
        <authorList>
            <person name="Nishiyama T."/>
            <person name="Sakayama H."/>
            <person name="Vries J.D."/>
            <person name="Buschmann H."/>
            <person name="Saint-Marcoux D."/>
            <person name="Ullrich K.K."/>
            <person name="Haas F.B."/>
            <person name="Vanderstraeten L."/>
            <person name="Becker D."/>
            <person name="Lang D."/>
            <person name="Vosolsobe S."/>
            <person name="Rombauts S."/>
            <person name="Wilhelmsson P.K.I."/>
            <person name="Janitza P."/>
            <person name="Kern R."/>
            <person name="Heyl A."/>
            <person name="Rumpler F."/>
            <person name="Villalobos L.I.A.C."/>
            <person name="Clay J.M."/>
            <person name="Skokan R."/>
            <person name="Toyoda A."/>
            <person name="Suzuki Y."/>
            <person name="Kagoshima H."/>
            <person name="Schijlen E."/>
            <person name="Tajeshwar N."/>
            <person name="Catarino B."/>
            <person name="Hetherington A.J."/>
            <person name="Saltykova A."/>
            <person name="Bonnot C."/>
            <person name="Breuninger H."/>
            <person name="Symeonidi A."/>
            <person name="Radhakrishnan G.V."/>
            <person name="Van Nieuwerburgh F."/>
            <person name="Deforce D."/>
            <person name="Chang C."/>
            <person name="Karol K.G."/>
            <person name="Hedrich R."/>
            <person name="Ulvskov P."/>
            <person name="Glockner G."/>
            <person name="Delwiche C.F."/>
            <person name="Petrasek J."/>
            <person name="Van de Peer Y."/>
            <person name="Friml J."/>
            <person name="Beilby M."/>
            <person name="Dolan L."/>
            <person name="Kohara Y."/>
            <person name="Sugano S."/>
            <person name="Fujiyama A."/>
            <person name="Delaux P.-M."/>
            <person name="Quint M."/>
            <person name="TheiBen G."/>
            <person name="Hagemann M."/>
            <person name="Harholt J."/>
            <person name="Dunand C."/>
            <person name="Zachgo S."/>
            <person name="Langdale J."/>
            <person name="Maumus F."/>
            <person name="Straeten D.V.D."/>
            <person name="Gould S.B."/>
            <person name="Rensing S.A."/>
        </authorList>
    </citation>
    <scope>NUCLEOTIDE SEQUENCE [LARGE SCALE GENOMIC DNA]</scope>
    <source>
        <strain evidence="9 10">S276</strain>
    </source>
</reference>
<organism evidence="9 10">
    <name type="scientific">Chara braunii</name>
    <name type="common">Braun's stonewort</name>
    <dbReference type="NCBI Taxonomy" id="69332"/>
    <lineage>
        <taxon>Eukaryota</taxon>
        <taxon>Viridiplantae</taxon>
        <taxon>Streptophyta</taxon>
        <taxon>Charophyceae</taxon>
        <taxon>Charales</taxon>
        <taxon>Characeae</taxon>
        <taxon>Chara</taxon>
    </lineage>
</organism>
<dbReference type="Gene3D" id="3.10.20.370">
    <property type="match status" value="1"/>
</dbReference>
<dbReference type="InterPro" id="IPR050951">
    <property type="entry name" value="Retrovirus_Pol_polyprotein"/>
</dbReference>
<evidence type="ECO:0000256" key="5">
    <source>
        <dbReference type="ARBA" id="ARBA00022801"/>
    </source>
</evidence>
<evidence type="ECO:0000256" key="4">
    <source>
        <dbReference type="ARBA" id="ARBA00022759"/>
    </source>
</evidence>
<dbReference type="SUPFAM" id="SSF56672">
    <property type="entry name" value="DNA/RNA polymerases"/>
    <property type="match status" value="1"/>
</dbReference>
<evidence type="ECO:0000259" key="8">
    <source>
        <dbReference type="Pfam" id="PF17917"/>
    </source>
</evidence>
<feature type="coiled-coil region" evidence="7">
    <location>
        <begin position="321"/>
        <end position="348"/>
    </location>
</feature>
<dbReference type="InterPro" id="IPR043502">
    <property type="entry name" value="DNA/RNA_pol_sf"/>
</dbReference>
<keyword evidence="10" id="KW-1185">Reference proteome</keyword>
<dbReference type="PANTHER" id="PTHR37984:SF5">
    <property type="entry name" value="PROTEIN NYNRIN-LIKE"/>
    <property type="match status" value="1"/>
</dbReference>
<keyword evidence="5" id="KW-0378">Hydrolase</keyword>
<sequence>MGTPLTDLTRLDTPWEWIDECQATFKQLKYALMHHEVPMVPDPERPFVVTTDASQYGIGAVSAQQEGKKLKPIEYMSKKMPSKKLAKSTYERELYALDKALVHWRHYLLRRFLYLRTDHQTLKWIKTQPVLSDALKCWIEVIDQYHFKFDYVKGEYYRVADALSRRADCLGALITEFGLFDEVTRSMVDAYKEDPVMMDIIRRLEAQDKAASDEFVMVDGLLFLEKTEFKRLSEADQLAIDQLNADSAELVSASQAQWTTVLNGMRYVPVPGSESTTEQQERQNLADILLNTMRAVIWNSTMGELHSQATRQLQHDLSHNVKTLAAAVKVADNQLKQLDARIATLEARPPQAAPGCTTDMIDMTKQLHGRIDHVVNLIGDIGVFNGPDTISSTVAAIKTDISKLQTRPDAATKNFKMPQFTISKFDDYNKTEALTRLKTC</sequence>
<keyword evidence="6" id="KW-0695">RNA-directed DNA polymerase</keyword>
<evidence type="ECO:0000256" key="7">
    <source>
        <dbReference type="SAM" id="Coils"/>
    </source>
</evidence>
<dbReference type="EMBL" id="BFEA01000011">
    <property type="protein sequence ID" value="GBG60438.1"/>
    <property type="molecule type" value="Genomic_DNA"/>
</dbReference>
<dbReference type="GO" id="GO:0003824">
    <property type="term" value="F:catalytic activity"/>
    <property type="evidence" value="ECO:0007669"/>
    <property type="project" value="UniProtKB-KW"/>
</dbReference>
<dbReference type="AlphaFoldDB" id="A0A388JRM5"/>
<keyword evidence="1" id="KW-0808">Transferase</keyword>
<dbReference type="PANTHER" id="PTHR37984">
    <property type="entry name" value="PROTEIN CBG26694"/>
    <property type="match status" value="1"/>
</dbReference>
<name>A0A388JRM5_CHABU</name>
<keyword evidence="3" id="KW-0540">Nuclease</keyword>